<dbReference type="InterPro" id="IPR002563">
    <property type="entry name" value="Flavin_Rdtase-like_dom"/>
</dbReference>
<dbReference type="SUPFAM" id="SSF50475">
    <property type="entry name" value="FMN-binding split barrel"/>
    <property type="match status" value="1"/>
</dbReference>
<evidence type="ECO:0000256" key="3">
    <source>
        <dbReference type="ARBA" id="ARBA00023125"/>
    </source>
</evidence>
<accession>A0A1H3EW58</accession>
<keyword evidence="8" id="KW-1185">Reference proteome</keyword>
<dbReference type="GO" id="GO:0006208">
    <property type="term" value="P:pyrimidine nucleobase catabolic process"/>
    <property type="evidence" value="ECO:0007669"/>
    <property type="project" value="TreeGrafter"/>
</dbReference>
<reference evidence="8" key="1">
    <citation type="submission" date="2016-10" db="EMBL/GenBank/DDBJ databases">
        <authorList>
            <person name="Varghese N."/>
            <person name="Submissions S."/>
        </authorList>
    </citation>
    <scope>NUCLEOTIDE SEQUENCE [LARGE SCALE GENOMIC DNA]</scope>
    <source>
        <strain evidence="8">DSM 45422</strain>
    </source>
</reference>
<dbReference type="Gene3D" id="1.10.10.10">
    <property type="entry name" value="Winged helix-like DNA-binding domain superfamily/Winged helix DNA-binding domain"/>
    <property type="match status" value="1"/>
</dbReference>
<evidence type="ECO:0000256" key="4">
    <source>
        <dbReference type="ARBA" id="ARBA00023163"/>
    </source>
</evidence>
<organism evidence="7 8">
    <name type="scientific">Geodermatophilus africanus</name>
    <dbReference type="NCBI Taxonomy" id="1137993"/>
    <lineage>
        <taxon>Bacteria</taxon>
        <taxon>Bacillati</taxon>
        <taxon>Actinomycetota</taxon>
        <taxon>Actinomycetes</taxon>
        <taxon>Geodermatophilales</taxon>
        <taxon>Geodermatophilaceae</taxon>
        <taxon>Geodermatophilus</taxon>
    </lineage>
</organism>
<dbReference type="Pfam" id="PF07729">
    <property type="entry name" value="FCD"/>
    <property type="match status" value="1"/>
</dbReference>
<keyword evidence="1" id="KW-0560">Oxidoreductase</keyword>
<dbReference type="InterPro" id="IPR050268">
    <property type="entry name" value="NADH-dep_flavin_reductase"/>
</dbReference>
<gene>
    <name evidence="7" type="ORF">SAMN05660209_01396</name>
</gene>
<dbReference type="EMBL" id="FNOT01000003">
    <property type="protein sequence ID" value="SDX82976.1"/>
    <property type="molecule type" value="Genomic_DNA"/>
</dbReference>
<evidence type="ECO:0000313" key="8">
    <source>
        <dbReference type="Proteomes" id="UP000198921"/>
    </source>
</evidence>
<dbReference type="Proteomes" id="UP000198921">
    <property type="component" value="Unassembled WGS sequence"/>
</dbReference>
<dbReference type="InterPro" id="IPR012349">
    <property type="entry name" value="Split_barrel_FMN-bd"/>
</dbReference>
<keyword evidence="4" id="KW-0804">Transcription</keyword>
<evidence type="ECO:0000256" key="1">
    <source>
        <dbReference type="ARBA" id="ARBA00023002"/>
    </source>
</evidence>
<dbReference type="GO" id="GO:0003677">
    <property type="term" value="F:DNA binding"/>
    <property type="evidence" value="ECO:0007669"/>
    <property type="project" value="UniProtKB-KW"/>
</dbReference>
<dbReference type="GO" id="GO:0010181">
    <property type="term" value="F:FMN binding"/>
    <property type="evidence" value="ECO:0007669"/>
    <property type="project" value="InterPro"/>
</dbReference>
<evidence type="ECO:0000259" key="5">
    <source>
        <dbReference type="SMART" id="SM00895"/>
    </source>
</evidence>
<keyword evidence="3" id="KW-0238">DNA-binding</keyword>
<dbReference type="InterPro" id="IPR036388">
    <property type="entry name" value="WH-like_DNA-bd_sf"/>
</dbReference>
<evidence type="ECO:0000313" key="7">
    <source>
        <dbReference type="EMBL" id="SDX82976.1"/>
    </source>
</evidence>
<dbReference type="OrthoDB" id="3503791at2"/>
<dbReference type="STRING" id="1137993.SAMN05660209_01396"/>
<dbReference type="Gene3D" id="1.20.120.530">
    <property type="entry name" value="GntR ligand-binding domain-like"/>
    <property type="match status" value="1"/>
</dbReference>
<dbReference type="GO" id="GO:0003700">
    <property type="term" value="F:DNA-binding transcription factor activity"/>
    <property type="evidence" value="ECO:0007669"/>
    <property type="project" value="InterPro"/>
</dbReference>
<dbReference type="InterPro" id="IPR036390">
    <property type="entry name" value="WH_DNA-bd_sf"/>
</dbReference>
<dbReference type="PANTHER" id="PTHR30466">
    <property type="entry name" value="FLAVIN REDUCTASE"/>
    <property type="match status" value="1"/>
</dbReference>
<protein>
    <submittedName>
        <fullName evidence="7">NADH-FMN oxidoreductase RutF, flavin reductase (DIM6/NTAB) family</fullName>
    </submittedName>
</protein>
<evidence type="ECO:0000256" key="2">
    <source>
        <dbReference type="ARBA" id="ARBA00023015"/>
    </source>
</evidence>
<feature type="domain" description="GntR C-terminal" evidence="5">
    <location>
        <begin position="240"/>
        <end position="366"/>
    </location>
</feature>
<dbReference type="SMART" id="SM00895">
    <property type="entry name" value="FCD"/>
    <property type="match status" value="1"/>
</dbReference>
<dbReference type="AlphaFoldDB" id="A0A1H3EW58"/>
<dbReference type="InterPro" id="IPR011711">
    <property type="entry name" value="GntR_C"/>
</dbReference>
<name>A0A1H3EW58_9ACTN</name>
<dbReference type="InterPro" id="IPR008920">
    <property type="entry name" value="TF_FadR/GntR_C"/>
</dbReference>
<dbReference type="SMART" id="SM00903">
    <property type="entry name" value="Flavin_Reduct"/>
    <property type="match status" value="1"/>
</dbReference>
<dbReference type="InterPro" id="IPR000524">
    <property type="entry name" value="Tscrpt_reg_HTH_GntR"/>
</dbReference>
<dbReference type="Pfam" id="PF01613">
    <property type="entry name" value="Flavin_Reduct"/>
    <property type="match status" value="1"/>
</dbReference>
<dbReference type="Gene3D" id="2.30.110.10">
    <property type="entry name" value="Electron Transport, Fmn-binding Protein, Chain A"/>
    <property type="match status" value="1"/>
</dbReference>
<keyword evidence="2" id="KW-0805">Transcription regulation</keyword>
<dbReference type="SUPFAM" id="SSF46785">
    <property type="entry name" value="Winged helix' DNA-binding domain"/>
    <property type="match status" value="1"/>
</dbReference>
<sequence length="382" mass="40957">MTTPEPAAAPAPDATTFRHVVGHLASGVTLVTTRTPEGPFGMTASSVTSLSLDPPMMLACLNTSSVTCAAVSASGAYGVNVLGEGQGHLAHQFATPASDKFAGVQVSEGVLGVPLLSEALARIECEVVEEVRAATHTVFLGRVRRAEAAEGAPLTYFRGGFGRFEFARDDAVYQRARQQVLERRYAADTVLLLDDLAYSLDVDKPAAFYALTRLAAEGLVRRDPERGYVVVPFTVRTSDETFDARCAIELGVIDMVCGRVPEPELAGLRARFEAMAALLVGDRFVDFDGYLDANYAYHEGLVSLAHSAALTTAFAQLHIKSVMTRSFGATPVTSQSFIEAQRGITEGMERGDAAAARAAVYRYTDLAKQRVREILQQTGGRL</sequence>
<dbReference type="RefSeq" id="WP_091152848.1">
    <property type="nucleotide sequence ID" value="NZ_FNOT01000003.1"/>
</dbReference>
<dbReference type="PANTHER" id="PTHR30466:SF1">
    <property type="entry name" value="FMN REDUCTASE (NADH) RUTF"/>
    <property type="match status" value="1"/>
</dbReference>
<proteinExistence type="predicted"/>
<evidence type="ECO:0000259" key="6">
    <source>
        <dbReference type="SMART" id="SM00903"/>
    </source>
</evidence>
<dbReference type="GO" id="GO:0042602">
    <property type="term" value="F:riboflavin reductase (NADPH) activity"/>
    <property type="evidence" value="ECO:0007669"/>
    <property type="project" value="TreeGrafter"/>
</dbReference>
<feature type="domain" description="Flavin reductase like" evidence="6">
    <location>
        <begin position="21"/>
        <end position="163"/>
    </location>
</feature>
<dbReference type="SUPFAM" id="SSF48008">
    <property type="entry name" value="GntR ligand-binding domain-like"/>
    <property type="match status" value="1"/>
</dbReference>
<dbReference type="Pfam" id="PF00392">
    <property type="entry name" value="GntR"/>
    <property type="match status" value="1"/>
</dbReference>